<accession>A0ABD0LJ40</accession>
<protein>
    <submittedName>
        <fullName evidence="1">Uncharacterized protein</fullName>
    </submittedName>
</protein>
<keyword evidence="2" id="KW-1185">Reference proteome</keyword>
<dbReference type="AlphaFoldDB" id="A0ABD0LJ40"/>
<proteinExistence type="predicted"/>
<evidence type="ECO:0000313" key="2">
    <source>
        <dbReference type="Proteomes" id="UP001519460"/>
    </source>
</evidence>
<dbReference type="Proteomes" id="UP001519460">
    <property type="component" value="Unassembled WGS sequence"/>
</dbReference>
<comment type="caution">
    <text evidence="1">The sequence shown here is derived from an EMBL/GenBank/DDBJ whole genome shotgun (WGS) entry which is preliminary data.</text>
</comment>
<evidence type="ECO:0000313" key="1">
    <source>
        <dbReference type="EMBL" id="KAK7499002.1"/>
    </source>
</evidence>
<reference evidence="1 2" key="1">
    <citation type="journal article" date="2023" name="Sci. Data">
        <title>Genome assembly of the Korean intertidal mud-creeper Batillaria attramentaria.</title>
        <authorList>
            <person name="Patra A.K."/>
            <person name="Ho P.T."/>
            <person name="Jun S."/>
            <person name="Lee S.J."/>
            <person name="Kim Y."/>
            <person name="Won Y.J."/>
        </authorList>
    </citation>
    <scope>NUCLEOTIDE SEQUENCE [LARGE SCALE GENOMIC DNA]</scope>
    <source>
        <strain evidence="1">Wonlab-2016</strain>
    </source>
</reference>
<dbReference type="EMBL" id="JACVVK020000047">
    <property type="protein sequence ID" value="KAK7499002.1"/>
    <property type="molecule type" value="Genomic_DNA"/>
</dbReference>
<sequence>MLTVKAVLSGTSERNRKLKISRHYTYQRHFRQQTYKTAKVLLRVKRLPFDNVQRKVPDQWYIGHSDRQQSMSVVATDAEAMEPKGYVT</sequence>
<name>A0ABD0LJ40_9CAEN</name>
<gene>
    <name evidence="1" type="ORF">BaRGS_00009811</name>
</gene>
<organism evidence="1 2">
    <name type="scientific">Batillaria attramentaria</name>
    <dbReference type="NCBI Taxonomy" id="370345"/>
    <lineage>
        <taxon>Eukaryota</taxon>
        <taxon>Metazoa</taxon>
        <taxon>Spiralia</taxon>
        <taxon>Lophotrochozoa</taxon>
        <taxon>Mollusca</taxon>
        <taxon>Gastropoda</taxon>
        <taxon>Caenogastropoda</taxon>
        <taxon>Sorbeoconcha</taxon>
        <taxon>Cerithioidea</taxon>
        <taxon>Batillariidae</taxon>
        <taxon>Batillaria</taxon>
    </lineage>
</organism>